<organism evidence="3 4">
    <name type="scientific">Streptomyces flavidovirens</name>
    <dbReference type="NCBI Taxonomy" id="67298"/>
    <lineage>
        <taxon>Bacteria</taxon>
        <taxon>Bacillati</taxon>
        <taxon>Actinomycetota</taxon>
        <taxon>Actinomycetes</taxon>
        <taxon>Kitasatosporales</taxon>
        <taxon>Streptomycetaceae</taxon>
        <taxon>Streptomyces</taxon>
    </lineage>
</organism>
<dbReference type="PANTHER" id="PTHR46825">
    <property type="entry name" value="D-ALANYL-D-ALANINE-CARBOXYPEPTIDASE/ENDOPEPTIDASE AMPH"/>
    <property type="match status" value="1"/>
</dbReference>
<accession>A0ABW6RJY2</accession>
<gene>
    <name evidence="3" type="ORF">ACFYWW_22715</name>
</gene>
<sequence>MSSVPVQQIVLWAEGVPRRRDEDGGTAYARTRVDPTGVTMSPARPYGRHPDLRRPEHRRVRLAAAASAAVLSLAVGVVPTQAAAAEHMTAASTSAPSGAPAAPPLTDVGHRLDRAALRESLAAIHRAGMYGAYSSVRDGSEQWRGATGLADVDTERRMRPELEHRIGSITKTFTAVAVLQQVHKGRIELDAPIGRYLPELVPGETGREVTVRMLLNHTSGIGDYVLPAFPGVVENPEKVLEENRFRRLDPEHLARLGLAAPPVAERGKHSYSNTNYILAGLLLGKVTGQDPETYITRNVIRKAGLRHTYFPRSPYISGPHAKMYESMYGYIDPARDFSAYDMSWAGTAGAMVSTMRDLNDFYRQLLGGKLLSPAELRAMKTTVPAHDPEPGQEVVMRYGLGLFTMRMPSGGWYWGHNGAVFGAGTWALSTEDGHRQVALGYNLMKYERFDEDNRPKPDPIGDALFQYVDGALSGAGQSSAPRHRPAPGSLPPLNPLVEPGQLR</sequence>
<dbReference type="Gene3D" id="3.40.710.10">
    <property type="entry name" value="DD-peptidase/beta-lactamase superfamily"/>
    <property type="match status" value="1"/>
</dbReference>
<evidence type="ECO:0000313" key="3">
    <source>
        <dbReference type="EMBL" id="MFF3341502.1"/>
    </source>
</evidence>
<protein>
    <submittedName>
        <fullName evidence="3">Serine hydrolase domain-containing protein</fullName>
        <ecNumber evidence="3">3.-.-.-</ecNumber>
    </submittedName>
</protein>
<dbReference type="PANTHER" id="PTHR46825:SF7">
    <property type="entry name" value="D-ALANYL-D-ALANINE CARBOXYPEPTIDASE"/>
    <property type="match status" value="1"/>
</dbReference>
<dbReference type="SUPFAM" id="SSF56601">
    <property type="entry name" value="beta-lactamase/transpeptidase-like"/>
    <property type="match status" value="1"/>
</dbReference>
<dbReference type="EC" id="3.-.-.-" evidence="3"/>
<dbReference type="Pfam" id="PF00144">
    <property type="entry name" value="Beta-lactamase"/>
    <property type="match status" value="1"/>
</dbReference>
<comment type="caution">
    <text evidence="3">The sequence shown here is derived from an EMBL/GenBank/DDBJ whole genome shotgun (WGS) entry which is preliminary data.</text>
</comment>
<dbReference type="Proteomes" id="UP001601976">
    <property type="component" value="Unassembled WGS sequence"/>
</dbReference>
<dbReference type="EMBL" id="JBIAPK010000007">
    <property type="protein sequence ID" value="MFF3341502.1"/>
    <property type="molecule type" value="Genomic_DNA"/>
</dbReference>
<feature type="domain" description="Beta-lactamase-related" evidence="2">
    <location>
        <begin position="122"/>
        <end position="431"/>
    </location>
</feature>
<keyword evidence="3" id="KW-0378">Hydrolase</keyword>
<evidence type="ECO:0000256" key="1">
    <source>
        <dbReference type="SAM" id="MobiDB-lite"/>
    </source>
</evidence>
<dbReference type="GO" id="GO:0016787">
    <property type="term" value="F:hydrolase activity"/>
    <property type="evidence" value="ECO:0007669"/>
    <property type="project" value="UniProtKB-KW"/>
</dbReference>
<dbReference type="InterPro" id="IPR001466">
    <property type="entry name" value="Beta-lactam-related"/>
</dbReference>
<keyword evidence="4" id="KW-1185">Reference proteome</keyword>
<reference evidence="3 4" key="1">
    <citation type="submission" date="2024-10" db="EMBL/GenBank/DDBJ databases">
        <title>The Natural Products Discovery Center: Release of the First 8490 Sequenced Strains for Exploring Actinobacteria Biosynthetic Diversity.</title>
        <authorList>
            <person name="Kalkreuter E."/>
            <person name="Kautsar S.A."/>
            <person name="Yang D."/>
            <person name="Bader C.D."/>
            <person name="Teijaro C.N."/>
            <person name="Fluegel L."/>
            <person name="Davis C.M."/>
            <person name="Simpson J.R."/>
            <person name="Lauterbach L."/>
            <person name="Steele A.D."/>
            <person name="Gui C."/>
            <person name="Meng S."/>
            <person name="Li G."/>
            <person name="Viehrig K."/>
            <person name="Ye F."/>
            <person name="Su P."/>
            <person name="Kiefer A.F."/>
            <person name="Nichols A."/>
            <person name="Cepeda A.J."/>
            <person name="Yan W."/>
            <person name="Fan B."/>
            <person name="Jiang Y."/>
            <person name="Adhikari A."/>
            <person name="Zheng C.-J."/>
            <person name="Schuster L."/>
            <person name="Cowan T.M."/>
            <person name="Smanski M.J."/>
            <person name="Chevrette M.G."/>
            <person name="De Carvalho L.P.S."/>
            <person name="Shen B."/>
        </authorList>
    </citation>
    <scope>NUCLEOTIDE SEQUENCE [LARGE SCALE GENOMIC DNA]</scope>
    <source>
        <strain evidence="3 4">NPDC003029</strain>
    </source>
</reference>
<name>A0ABW6RJY2_9ACTN</name>
<dbReference type="RefSeq" id="WP_387896621.1">
    <property type="nucleotide sequence ID" value="NZ_JBIAPK010000007.1"/>
</dbReference>
<evidence type="ECO:0000313" key="4">
    <source>
        <dbReference type="Proteomes" id="UP001601976"/>
    </source>
</evidence>
<dbReference type="InterPro" id="IPR012338">
    <property type="entry name" value="Beta-lactam/transpept-like"/>
</dbReference>
<dbReference type="InterPro" id="IPR050491">
    <property type="entry name" value="AmpC-like"/>
</dbReference>
<feature type="region of interest" description="Disordered" evidence="1">
    <location>
        <begin position="473"/>
        <end position="503"/>
    </location>
</feature>
<proteinExistence type="predicted"/>
<evidence type="ECO:0000259" key="2">
    <source>
        <dbReference type="Pfam" id="PF00144"/>
    </source>
</evidence>